<organism evidence="2 3">
    <name type="scientific">Acinetobacter indicus</name>
    <dbReference type="NCBI Taxonomy" id="756892"/>
    <lineage>
        <taxon>Bacteria</taxon>
        <taxon>Pseudomonadati</taxon>
        <taxon>Pseudomonadota</taxon>
        <taxon>Gammaproteobacteria</taxon>
        <taxon>Moraxellales</taxon>
        <taxon>Moraxellaceae</taxon>
        <taxon>Acinetobacter</taxon>
    </lineage>
</organism>
<dbReference type="AlphaFoldDB" id="A0A6C0Y3P6"/>
<proteinExistence type="predicted"/>
<keyword evidence="1" id="KW-0472">Membrane</keyword>
<reference evidence="2 3" key="1">
    <citation type="submission" date="2019-09" db="EMBL/GenBank/DDBJ databases">
        <title>Non-baumannii Acinetobacter spp. carrying blaNDM-1 isolated in China.</title>
        <authorList>
            <person name="Cui C."/>
            <person name="Chen C."/>
            <person name="Sun J."/>
            <person name="Liu Y."/>
        </authorList>
    </citation>
    <scope>NUCLEOTIDE SEQUENCE [LARGE SCALE GENOMIC DNA]</scope>
    <source>
        <strain evidence="2 3">B18</strain>
    </source>
</reference>
<feature type="transmembrane region" description="Helical" evidence="1">
    <location>
        <begin position="32"/>
        <end position="57"/>
    </location>
</feature>
<protein>
    <submittedName>
        <fullName evidence="2">Poly-beta-1,6-N-acetyl-D-glucosamine biosynthesis protein PgaD</fullName>
    </submittedName>
</protein>
<dbReference type="NCBIfam" id="TIGR03940">
    <property type="entry name" value="PGA_PgaD"/>
    <property type="match status" value="1"/>
</dbReference>
<keyword evidence="1" id="KW-0812">Transmembrane</keyword>
<dbReference type="InterPro" id="IPR023829">
    <property type="entry name" value="PGA_PgaD"/>
</dbReference>
<dbReference type="GO" id="GO:0043709">
    <property type="term" value="P:cell adhesion involved in single-species biofilm formation"/>
    <property type="evidence" value="ECO:0007669"/>
    <property type="project" value="InterPro"/>
</dbReference>
<accession>A0A6C0Y3P6</accession>
<sequence length="162" mass="19247">MAKFKMIEDEAQLELPEYIDEPRYVRNKAAGYGLFFLGWLAWIWLFLPLITVLLWLFQGYTVYEQLFVMSAPQSSFSLFYLGLAIMVFILILLIWAVYNWLRFRDNERRAFPEHIQTEQLAESFQVDTTEMAYLQQAKNLTLHYDQDGQLEKFEVHQPLSSS</sequence>
<keyword evidence="1" id="KW-1133">Transmembrane helix</keyword>
<dbReference type="EMBL" id="CP044455">
    <property type="protein sequence ID" value="QIC70851.1"/>
    <property type="molecule type" value="Genomic_DNA"/>
</dbReference>
<feature type="transmembrane region" description="Helical" evidence="1">
    <location>
        <begin position="77"/>
        <end position="101"/>
    </location>
</feature>
<dbReference type="Proteomes" id="UP000503440">
    <property type="component" value="Chromosome"/>
</dbReference>
<evidence type="ECO:0000313" key="2">
    <source>
        <dbReference type="EMBL" id="QIC70851.1"/>
    </source>
</evidence>
<name>A0A6C0Y3P6_9GAMM</name>
<dbReference type="Pfam" id="PF13994">
    <property type="entry name" value="PgaD"/>
    <property type="match status" value="1"/>
</dbReference>
<evidence type="ECO:0000256" key="1">
    <source>
        <dbReference type="SAM" id="Phobius"/>
    </source>
</evidence>
<evidence type="ECO:0000313" key="3">
    <source>
        <dbReference type="Proteomes" id="UP000503440"/>
    </source>
</evidence>
<gene>
    <name evidence="2" type="primary">pgaD</name>
    <name evidence="2" type="ORF">FSC09_10720</name>
</gene>
<dbReference type="RefSeq" id="WP_104494720.1">
    <property type="nucleotide sequence ID" value="NZ_CP044455.1"/>
</dbReference>